<evidence type="ECO:0000256" key="5">
    <source>
        <dbReference type="ARBA" id="ARBA00022989"/>
    </source>
</evidence>
<dbReference type="InterPro" id="IPR010920">
    <property type="entry name" value="LSM_dom_sf"/>
</dbReference>
<feature type="transmembrane region" description="Helical" evidence="7">
    <location>
        <begin position="88"/>
        <end position="106"/>
    </location>
</feature>
<feature type="domain" description="Mechanosensitive ion channel MscS C-terminal" evidence="9">
    <location>
        <begin position="247"/>
        <end position="330"/>
    </location>
</feature>
<evidence type="ECO:0000256" key="1">
    <source>
        <dbReference type="ARBA" id="ARBA00004651"/>
    </source>
</evidence>
<dbReference type="SUPFAM" id="SSF82861">
    <property type="entry name" value="Mechanosensitive channel protein MscS (YggB), transmembrane region"/>
    <property type="match status" value="1"/>
</dbReference>
<dbReference type="AlphaFoldDB" id="A0A9X2PXL0"/>
<dbReference type="RefSeq" id="WP_259079889.1">
    <property type="nucleotide sequence ID" value="NZ_JANUAU010000003.1"/>
</dbReference>
<dbReference type="GO" id="GO:0008381">
    <property type="term" value="F:mechanosensitive monoatomic ion channel activity"/>
    <property type="evidence" value="ECO:0007669"/>
    <property type="project" value="InterPro"/>
</dbReference>
<keyword evidence="4 7" id="KW-0812">Transmembrane</keyword>
<feature type="transmembrane region" description="Helical" evidence="7">
    <location>
        <begin position="127"/>
        <end position="147"/>
    </location>
</feature>
<dbReference type="InterPro" id="IPR023408">
    <property type="entry name" value="MscS_beta-dom_sf"/>
</dbReference>
<evidence type="ECO:0000256" key="2">
    <source>
        <dbReference type="ARBA" id="ARBA00008017"/>
    </source>
</evidence>
<dbReference type="InterPro" id="IPR045275">
    <property type="entry name" value="MscS_archaea/bacteria_type"/>
</dbReference>
<dbReference type="InterPro" id="IPR006685">
    <property type="entry name" value="MscS_channel_2nd"/>
</dbReference>
<evidence type="ECO:0000259" key="9">
    <source>
        <dbReference type="Pfam" id="PF21082"/>
    </source>
</evidence>
<evidence type="ECO:0000313" key="11">
    <source>
        <dbReference type="EMBL" id="MCS3677418.1"/>
    </source>
</evidence>
<comment type="similarity">
    <text evidence="2">Belongs to the MscS (TC 1.A.23) family.</text>
</comment>
<evidence type="ECO:0000259" key="10">
    <source>
        <dbReference type="Pfam" id="PF21088"/>
    </source>
</evidence>
<dbReference type="InterPro" id="IPR011014">
    <property type="entry name" value="MscS_channel_TM-2"/>
</dbReference>
<feature type="transmembrane region" description="Helical" evidence="7">
    <location>
        <begin position="48"/>
        <end position="68"/>
    </location>
</feature>
<evidence type="ECO:0000256" key="7">
    <source>
        <dbReference type="SAM" id="Phobius"/>
    </source>
</evidence>
<keyword evidence="3" id="KW-1003">Cell membrane</keyword>
<accession>A0A9X2PXL0</accession>
<name>A0A9X2PXL0_9BACT</name>
<dbReference type="SUPFAM" id="SSF50182">
    <property type="entry name" value="Sm-like ribonucleoproteins"/>
    <property type="match status" value="1"/>
</dbReference>
<dbReference type="InterPro" id="IPR049142">
    <property type="entry name" value="MS_channel_1st"/>
</dbReference>
<evidence type="ECO:0000256" key="3">
    <source>
        <dbReference type="ARBA" id="ARBA00022475"/>
    </source>
</evidence>
<gene>
    <name evidence="11" type="ORF">GGP71_001334</name>
</gene>
<dbReference type="EMBL" id="JANUAU010000003">
    <property type="protein sequence ID" value="MCS3677418.1"/>
    <property type="molecule type" value="Genomic_DNA"/>
</dbReference>
<dbReference type="Pfam" id="PF00924">
    <property type="entry name" value="MS_channel_2nd"/>
    <property type="match status" value="1"/>
</dbReference>
<evidence type="ECO:0000259" key="8">
    <source>
        <dbReference type="Pfam" id="PF00924"/>
    </source>
</evidence>
<feature type="transmembrane region" description="Helical" evidence="7">
    <location>
        <begin position="6"/>
        <end position="27"/>
    </location>
</feature>
<evidence type="ECO:0000256" key="6">
    <source>
        <dbReference type="ARBA" id="ARBA00023136"/>
    </source>
</evidence>
<proteinExistence type="inferred from homology"/>
<dbReference type="Gene3D" id="2.30.30.60">
    <property type="match status" value="1"/>
</dbReference>
<dbReference type="PANTHER" id="PTHR30221:SF1">
    <property type="entry name" value="SMALL-CONDUCTANCE MECHANOSENSITIVE CHANNEL"/>
    <property type="match status" value="1"/>
</dbReference>
<dbReference type="InterPro" id="IPR011066">
    <property type="entry name" value="MscS_channel_C_sf"/>
</dbReference>
<comment type="subcellular location">
    <subcellularLocation>
        <location evidence="1">Cell membrane</location>
        <topology evidence="1">Multi-pass membrane protein</topology>
    </subcellularLocation>
</comment>
<dbReference type="InterPro" id="IPR049278">
    <property type="entry name" value="MS_channel_C"/>
</dbReference>
<dbReference type="PANTHER" id="PTHR30221">
    <property type="entry name" value="SMALL-CONDUCTANCE MECHANOSENSITIVE CHANNEL"/>
    <property type="match status" value="1"/>
</dbReference>
<keyword evidence="6 7" id="KW-0472">Membrane</keyword>
<dbReference type="Gene3D" id="1.10.287.1260">
    <property type="match status" value="1"/>
</dbReference>
<reference evidence="11" key="1">
    <citation type="submission" date="2022-08" db="EMBL/GenBank/DDBJ databases">
        <title>Genomic Encyclopedia of Type Strains, Phase V (KMG-V): Genome sequencing to study the core and pangenomes of soil and plant-associated prokaryotes.</title>
        <authorList>
            <person name="Whitman W."/>
        </authorList>
    </citation>
    <scope>NUCLEOTIDE SEQUENCE</scope>
    <source>
        <strain evidence="11">0</strain>
    </source>
</reference>
<dbReference type="GO" id="GO:0005886">
    <property type="term" value="C:plasma membrane"/>
    <property type="evidence" value="ECO:0007669"/>
    <property type="project" value="UniProtKB-SubCell"/>
</dbReference>
<organism evidence="11 12">
    <name type="scientific">Salinibacter ruber</name>
    <dbReference type="NCBI Taxonomy" id="146919"/>
    <lineage>
        <taxon>Bacteria</taxon>
        <taxon>Pseudomonadati</taxon>
        <taxon>Rhodothermota</taxon>
        <taxon>Rhodothermia</taxon>
        <taxon>Rhodothermales</taxon>
        <taxon>Salinibacteraceae</taxon>
        <taxon>Salinibacter</taxon>
    </lineage>
</organism>
<evidence type="ECO:0000256" key="4">
    <source>
        <dbReference type="ARBA" id="ARBA00022692"/>
    </source>
</evidence>
<dbReference type="Proteomes" id="UP001155027">
    <property type="component" value="Unassembled WGS sequence"/>
</dbReference>
<comment type="caution">
    <text evidence="11">The sequence shown here is derived from an EMBL/GenBank/DDBJ whole genome shotgun (WGS) entry which is preliminary data.</text>
</comment>
<keyword evidence="5 7" id="KW-1133">Transmembrane helix</keyword>
<feature type="domain" description="Mechanosensitive ion channel MscS" evidence="8">
    <location>
        <begin position="173"/>
        <end position="238"/>
    </location>
</feature>
<dbReference type="Pfam" id="PF21082">
    <property type="entry name" value="MS_channel_3rd"/>
    <property type="match status" value="1"/>
</dbReference>
<protein>
    <submittedName>
        <fullName evidence="11">MscS family membrane protein</fullName>
    </submittedName>
</protein>
<evidence type="ECO:0000313" key="12">
    <source>
        <dbReference type="Proteomes" id="UP001155027"/>
    </source>
</evidence>
<dbReference type="SUPFAM" id="SSF82689">
    <property type="entry name" value="Mechanosensitive channel protein MscS (YggB), C-terminal domain"/>
    <property type="match status" value="1"/>
</dbReference>
<sequence>MSGISVQSLVVSLVIVAAGCLGAYLLFRAIQWLSRRADRGRYRIDGMLLRIFGPPISVLVGFGSVTYALYRLPQVREQFSQWDGAQRALFVLTGTWILASLVKNLIREYGLPLASRTDTDVDERVVRLLDLTAIYVIWIGGVLIALRELGIEVTAFLASLGIAGLAVALAAKTILSNVLAGVTLTADRNFRVGDRIEVGDYIGDVLAINLHKTVIRTRSNEIVMIPNDVLGTEVIVNHMLPEHKTRIELTIGVAYGTNLDRATSLLHDILRGTDRILQAPAPEVNVASLGDHAVVLQVLLWIDAPRGKRAVRDDVYRRALSRFAEAGIDIPFPQRVVRITEGAGPVDAP</sequence>
<feature type="domain" description="Mechanosensitive ion channel transmembrane helices 2/3" evidence="10">
    <location>
        <begin position="135"/>
        <end position="172"/>
    </location>
</feature>
<dbReference type="Pfam" id="PF21088">
    <property type="entry name" value="MS_channel_1st"/>
    <property type="match status" value="1"/>
</dbReference>
<dbReference type="Gene3D" id="3.30.70.100">
    <property type="match status" value="1"/>
</dbReference>